<accession>A0A1I4G4S4</accession>
<dbReference type="SUPFAM" id="SSF110857">
    <property type="entry name" value="Gamma-glutamyl cyclotransferase-like"/>
    <property type="match status" value="1"/>
</dbReference>
<organism evidence="2 3">
    <name type="scientific">Halogranum rubrum</name>
    <dbReference type="NCBI Taxonomy" id="553466"/>
    <lineage>
        <taxon>Archaea</taxon>
        <taxon>Methanobacteriati</taxon>
        <taxon>Methanobacteriota</taxon>
        <taxon>Stenosarchaea group</taxon>
        <taxon>Halobacteria</taxon>
        <taxon>Halobacteriales</taxon>
        <taxon>Haloferacaceae</taxon>
    </lineage>
</organism>
<keyword evidence="3" id="KW-1185">Reference proteome</keyword>
<dbReference type="AlphaFoldDB" id="A0A1I4G4S4"/>
<feature type="domain" description="Gamma-glutamylcyclotransferase AIG2-like" evidence="1">
    <location>
        <begin position="4"/>
        <end position="97"/>
    </location>
</feature>
<name>A0A1I4G4S4_9EURY</name>
<dbReference type="Proteomes" id="UP000199607">
    <property type="component" value="Unassembled WGS sequence"/>
</dbReference>
<dbReference type="RefSeq" id="WP_089870533.1">
    <property type="nucleotide sequence ID" value="NZ_FOTC01000003.1"/>
</dbReference>
<evidence type="ECO:0000313" key="3">
    <source>
        <dbReference type="Proteomes" id="UP000199607"/>
    </source>
</evidence>
<dbReference type="Pfam" id="PF06094">
    <property type="entry name" value="GGACT"/>
    <property type="match status" value="1"/>
</dbReference>
<dbReference type="InterPro" id="IPR036568">
    <property type="entry name" value="GGCT-like_sf"/>
</dbReference>
<dbReference type="InterPro" id="IPR009288">
    <property type="entry name" value="AIG2-like_dom"/>
</dbReference>
<dbReference type="STRING" id="553466.SAMN04487950_3027"/>
<keyword evidence="2" id="KW-0808">Transferase</keyword>
<proteinExistence type="predicted"/>
<dbReference type="InterPro" id="IPR013024">
    <property type="entry name" value="GGCT-like"/>
</dbReference>
<evidence type="ECO:0000313" key="2">
    <source>
        <dbReference type="EMBL" id="SFL24673.1"/>
    </source>
</evidence>
<evidence type="ECO:0000259" key="1">
    <source>
        <dbReference type="Pfam" id="PF06094"/>
    </source>
</evidence>
<dbReference type="EMBL" id="FOTC01000003">
    <property type="protein sequence ID" value="SFL24673.1"/>
    <property type="molecule type" value="Genomic_DNA"/>
</dbReference>
<reference evidence="3" key="1">
    <citation type="submission" date="2016-10" db="EMBL/GenBank/DDBJ databases">
        <authorList>
            <person name="Varghese N."/>
            <person name="Submissions S."/>
        </authorList>
    </citation>
    <scope>NUCLEOTIDE SEQUENCE [LARGE SCALE GENOMIC DNA]</scope>
    <source>
        <strain evidence="3">CGMCC 1.7738</strain>
    </source>
</reference>
<sequence length="134" mass="14376">MDTFVYGTLTNPEQVAQVVDSYSYVGAAVLDGLHPVEGRYPTLAPGGSVGGRLLRTADVAALDAYEGVDRDLYVRVSVPWVGDASQHGDRVAVYVGDPTLLDVADDVHWPGDGSLEARVERYVDDNDVTVRPAD</sequence>
<dbReference type="Gene3D" id="3.10.490.10">
    <property type="entry name" value="Gamma-glutamyl cyclotransferase-like"/>
    <property type="match status" value="1"/>
</dbReference>
<protein>
    <submittedName>
        <fullName evidence="2">Gamma-glutamyl cyclotransferase, AIG2-like</fullName>
    </submittedName>
</protein>
<dbReference type="GO" id="GO:0016740">
    <property type="term" value="F:transferase activity"/>
    <property type="evidence" value="ECO:0007669"/>
    <property type="project" value="UniProtKB-KW"/>
</dbReference>
<gene>
    <name evidence="2" type="ORF">SAMN04487950_3027</name>
</gene>
<dbReference type="CDD" id="cd06661">
    <property type="entry name" value="GGCT_like"/>
    <property type="match status" value="1"/>
</dbReference>